<comment type="caution">
    <text evidence="2">The sequence shown here is derived from an EMBL/GenBank/DDBJ whole genome shotgun (WGS) entry which is preliminary data.</text>
</comment>
<dbReference type="EMBL" id="MTHB01000246">
    <property type="protein sequence ID" value="OXC73603.1"/>
    <property type="molecule type" value="Genomic_DNA"/>
</dbReference>
<feature type="region of interest" description="Disordered" evidence="1">
    <location>
        <begin position="1"/>
        <end position="39"/>
    </location>
</feature>
<dbReference type="Proteomes" id="UP000214720">
    <property type="component" value="Unassembled WGS sequence"/>
</dbReference>
<dbReference type="AlphaFoldDB" id="A0A226WR66"/>
<name>A0A226WR66_CABSO</name>
<feature type="compositionally biased region" description="Basic and acidic residues" evidence="1">
    <location>
        <begin position="1"/>
        <end position="10"/>
    </location>
</feature>
<evidence type="ECO:0000313" key="3">
    <source>
        <dbReference type="Proteomes" id="UP000214720"/>
    </source>
</evidence>
<gene>
    <name evidence="2" type="ORF">BSU04_36030</name>
</gene>
<evidence type="ECO:0000313" key="2">
    <source>
        <dbReference type="EMBL" id="OXC73603.1"/>
    </source>
</evidence>
<protein>
    <submittedName>
        <fullName evidence="2">Uncharacterized protein</fullName>
    </submittedName>
</protein>
<accession>A0A226WR66</accession>
<evidence type="ECO:0000256" key="1">
    <source>
        <dbReference type="SAM" id="MobiDB-lite"/>
    </source>
</evidence>
<proteinExistence type="predicted"/>
<sequence length="39" mass="4087">MRAELDRARMDGSLPRFGNPDPAGPGGVPSSTKTDVDSE</sequence>
<organism evidence="2 3">
    <name type="scientific">Caballeronia sordidicola</name>
    <name type="common">Burkholderia sordidicola</name>
    <dbReference type="NCBI Taxonomy" id="196367"/>
    <lineage>
        <taxon>Bacteria</taxon>
        <taxon>Pseudomonadati</taxon>
        <taxon>Pseudomonadota</taxon>
        <taxon>Betaproteobacteria</taxon>
        <taxon>Burkholderiales</taxon>
        <taxon>Burkholderiaceae</taxon>
        <taxon>Caballeronia</taxon>
    </lineage>
</organism>
<reference evidence="3" key="1">
    <citation type="submission" date="2017-01" db="EMBL/GenBank/DDBJ databases">
        <title>Genome Analysis of Deinococcus marmoris KOPRI26562.</title>
        <authorList>
            <person name="Kim J.H."/>
            <person name="Oh H.-M."/>
        </authorList>
    </citation>
    <scope>NUCLEOTIDE SEQUENCE [LARGE SCALE GENOMIC DNA]</scope>
    <source>
        <strain evidence="3">PAMC 26633</strain>
    </source>
</reference>